<dbReference type="Pfam" id="PF14416">
    <property type="entry name" value="PMR5N"/>
    <property type="match status" value="1"/>
</dbReference>
<evidence type="ECO:0000256" key="4">
    <source>
        <dbReference type="ARBA" id="ARBA00022968"/>
    </source>
</evidence>
<evidence type="ECO:0008006" key="13">
    <source>
        <dbReference type="Google" id="ProtNLM"/>
    </source>
</evidence>
<dbReference type="Proteomes" id="UP001412067">
    <property type="component" value="Unassembled WGS sequence"/>
</dbReference>
<evidence type="ECO:0000256" key="3">
    <source>
        <dbReference type="ARBA" id="ARBA00022692"/>
    </source>
</evidence>
<evidence type="ECO:0000256" key="7">
    <source>
        <dbReference type="ARBA" id="ARBA00023136"/>
    </source>
</evidence>
<keyword evidence="4" id="KW-0735">Signal-anchor</keyword>
<dbReference type="InterPro" id="IPR029962">
    <property type="entry name" value="TBL"/>
</dbReference>
<evidence type="ECO:0000313" key="11">
    <source>
        <dbReference type="EMBL" id="KAK8961522.1"/>
    </source>
</evidence>
<comment type="subcellular location">
    <subcellularLocation>
        <location evidence="1">Golgi apparatus membrane</location>
        <topology evidence="1">Single-pass type II membrane protein</topology>
    </subcellularLocation>
</comment>
<keyword evidence="6" id="KW-0333">Golgi apparatus</keyword>
<reference evidence="11 12" key="1">
    <citation type="journal article" date="2022" name="Nat. Plants">
        <title>Genomes of leafy and leafless Platanthera orchids illuminate the evolution of mycoheterotrophy.</title>
        <authorList>
            <person name="Li M.H."/>
            <person name="Liu K.W."/>
            <person name="Li Z."/>
            <person name="Lu H.C."/>
            <person name="Ye Q.L."/>
            <person name="Zhang D."/>
            <person name="Wang J.Y."/>
            <person name="Li Y.F."/>
            <person name="Zhong Z.M."/>
            <person name="Liu X."/>
            <person name="Yu X."/>
            <person name="Liu D.K."/>
            <person name="Tu X.D."/>
            <person name="Liu B."/>
            <person name="Hao Y."/>
            <person name="Liao X.Y."/>
            <person name="Jiang Y.T."/>
            <person name="Sun W.H."/>
            <person name="Chen J."/>
            <person name="Chen Y.Q."/>
            <person name="Ai Y."/>
            <person name="Zhai J.W."/>
            <person name="Wu S.S."/>
            <person name="Zhou Z."/>
            <person name="Hsiao Y.Y."/>
            <person name="Wu W.L."/>
            <person name="Chen Y.Y."/>
            <person name="Lin Y.F."/>
            <person name="Hsu J.L."/>
            <person name="Li C.Y."/>
            <person name="Wang Z.W."/>
            <person name="Zhao X."/>
            <person name="Zhong W.Y."/>
            <person name="Ma X.K."/>
            <person name="Ma L."/>
            <person name="Huang J."/>
            <person name="Chen G.Z."/>
            <person name="Huang M.Z."/>
            <person name="Huang L."/>
            <person name="Peng D.H."/>
            <person name="Luo Y.B."/>
            <person name="Zou S.Q."/>
            <person name="Chen S.P."/>
            <person name="Lan S."/>
            <person name="Tsai W.C."/>
            <person name="Van de Peer Y."/>
            <person name="Liu Z.J."/>
        </authorList>
    </citation>
    <scope>NUCLEOTIDE SEQUENCE [LARGE SCALE GENOMIC DNA]</scope>
    <source>
        <strain evidence="11">Lor288</strain>
    </source>
</reference>
<evidence type="ECO:0000259" key="9">
    <source>
        <dbReference type="Pfam" id="PF13839"/>
    </source>
</evidence>
<proteinExistence type="inferred from homology"/>
<evidence type="ECO:0000256" key="8">
    <source>
        <dbReference type="SAM" id="Phobius"/>
    </source>
</evidence>
<dbReference type="EMBL" id="JBBWWR010000009">
    <property type="protein sequence ID" value="KAK8961522.1"/>
    <property type="molecule type" value="Genomic_DNA"/>
</dbReference>
<evidence type="ECO:0000313" key="12">
    <source>
        <dbReference type="Proteomes" id="UP001412067"/>
    </source>
</evidence>
<protein>
    <recommendedName>
        <fullName evidence="13">Trichome birefringence-like N-terminal domain-containing protein</fullName>
    </recommendedName>
</protein>
<organism evidence="11 12">
    <name type="scientific">Platanthera guangdongensis</name>
    <dbReference type="NCBI Taxonomy" id="2320717"/>
    <lineage>
        <taxon>Eukaryota</taxon>
        <taxon>Viridiplantae</taxon>
        <taxon>Streptophyta</taxon>
        <taxon>Embryophyta</taxon>
        <taxon>Tracheophyta</taxon>
        <taxon>Spermatophyta</taxon>
        <taxon>Magnoliopsida</taxon>
        <taxon>Liliopsida</taxon>
        <taxon>Asparagales</taxon>
        <taxon>Orchidaceae</taxon>
        <taxon>Orchidoideae</taxon>
        <taxon>Orchideae</taxon>
        <taxon>Orchidinae</taxon>
        <taxon>Platanthera</taxon>
    </lineage>
</organism>
<evidence type="ECO:0000256" key="1">
    <source>
        <dbReference type="ARBA" id="ARBA00004323"/>
    </source>
</evidence>
<dbReference type="InterPro" id="IPR025846">
    <property type="entry name" value="TBL_N"/>
</dbReference>
<dbReference type="Pfam" id="PF13839">
    <property type="entry name" value="PC-Esterase"/>
    <property type="match status" value="1"/>
</dbReference>
<keyword evidence="3 8" id="KW-0812">Transmembrane</keyword>
<evidence type="ECO:0000256" key="6">
    <source>
        <dbReference type="ARBA" id="ARBA00023034"/>
    </source>
</evidence>
<gene>
    <name evidence="11" type="ORF">KSP40_PGU020654</name>
</gene>
<feature type="transmembrane region" description="Helical" evidence="8">
    <location>
        <begin position="12"/>
        <end position="32"/>
    </location>
</feature>
<keyword evidence="12" id="KW-1185">Reference proteome</keyword>
<feature type="domain" description="Trichome birefringence-like C-terminal" evidence="9">
    <location>
        <begin position="117"/>
        <end position="248"/>
    </location>
</feature>
<name>A0ABR2MCC6_9ASPA</name>
<sequence>MAARDVERRRYPSSILSFFTTVLLFIATIFVFSSLRHLVDSDGVSNGFQPPAVRKNIRGDAFCNYTSGNWVRHQHFVTPPYDSSCKEIFKGWNCLSNRKSNARDLLQWRWNPSGCLLPPLDPVHFLGRFRNKSIGFVGDSLNRNMFVSLFCMLRRVAEGEVRKWRPAGADRGFIFVNYNLTVAYHRTNLLARYGSWSANSNGGTLESLGFKSGYRVDVDLPEQTWAEAPLVHDILIFNTGHWWWAPSKFDPVHSPMLFFEKGMPILPLVPPDVGIDITLKHMEINEGDDDVSAAMEGRIAGVLWKGLKGRIEACSGVVMARHTLQVLVKGRKESCSMETGLQGLGLAIPAAELVTEFIVVEMGGYLGNNERGGEF</sequence>
<keyword evidence="5 8" id="KW-1133">Transmembrane helix</keyword>
<comment type="caution">
    <text evidence="11">The sequence shown here is derived from an EMBL/GenBank/DDBJ whole genome shotgun (WGS) entry which is preliminary data.</text>
</comment>
<evidence type="ECO:0000256" key="2">
    <source>
        <dbReference type="ARBA" id="ARBA00007727"/>
    </source>
</evidence>
<accession>A0ABR2MCC6</accession>
<comment type="similarity">
    <text evidence="2">Belongs to the PC-esterase family. TBL subfamily.</text>
</comment>
<evidence type="ECO:0000259" key="10">
    <source>
        <dbReference type="Pfam" id="PF14416"/>
    </source>
</evidence>
<dbReference type="InterPro" id="IPR026057">
    <property type="entry name" value="TBL_C"/>
</dbReference>
<evidence type="ECO:0000256" key="5">
    <source>
        <dbReference type="ARBA" id="ARBA00022989"/>
    </source>
</evidence>
<feature type="domain" description="Trichome birefringence-like N-terminal" evidence="10">
    <location>
        <begin position="63"/>
        <end position="115"/>
    </location>
</feature>
<dbReference type="PANTHER" id="PTHR32285">
    <property type="entry name" value="PROTEIN TRICHOME BIREFRINGENCE-LIKE 9-RELATED"/>
    <property type="match status" value="1"/>
</dbReference>
<keyword evidence="7 8" id="KW-0472">Membrane</keyword>
<dbReference type="PANTHER" id="PTHR32285:SF12">
    <property type="entry name" value="PROTEIN TRICHOME BIREFRINGENCE-LIKE 13"/>
    <property type="match status" value="1"/>
</dbReference>